<keyword evidence="6 10" id="KW-0067">ATP-binding</keyword>
<dbReference type="GO" id="GO:0055070">
    <property type="term" value="P:copper ion homeostasis"/>
    <property type="evidence" value="ECO:0007669"/>
    <property type="project" value="TreeGrafter"/>
</dbReference>
<dbReference type="GO" id="GO:0043682">
    <property type="term" value="F:P-type divalent copper transporter activity"/>
    <property type="evidence" value="ECO:0007669"/>
    <property type="project" value="TreeGrafter"/>
</dbReference>
<name>A0A2H0VI67_9BACT</name>
<dbReference type="InterPro" id="IPR036412">
    <property type="entry name" value="HAD-like_sf"/>
</dbReference>
<feature type="non-terminal residue" evidence="12">
    <location>
        <position position="1"/>
    </location>
</feature>
<evidence type="ECO:0000256" key="2">
    <source>
        <dbReference type="ARBA" id="ARBA00006024"/>
    </source>
</evidence>
<dbReference type="InterPro" id="IPR018303">
    <property type="entry name" value="ATPase_P-typ_P_site"/>
</dbReference>
<dbReference type="EMBL" id="PFAF01000060">
    <property type="protein sequence ID" value="PIR98792.1"/>
    <property type="molecule type" value="Genomic_DNA"/>
</dbReference>
<dbReference type="NCBIfam" id="TIGR01494">
    <property type="entry name" value="ATPase_P-type"/>
    <property type="match status" value="1"/>
</dbReference>
<dbReference type="SUPFAM" id="SSF81653">
    <property type="entry name" value="Calcium ATPase, transduction domain A"/>
    <property type="match status" value="1"/>
</dbReference>
<dbReference type="PROSITE" id="PS01229">
    <property type="entry name" value="COF_2"/>
    <property type="match status" value="1"/>
</dbReference>
<dbReference type="SFLD" id="SFLDG00002">
    <property type="entry name" value="C1.7:_P-type_atpase_like"/>
    <property type="match status" value="1"/>
</dbReference>
<evidence type="ECO:0000256" key="4">
    <source>
        <dbReference type="ARBA" id="ARBA00022723"/>
    </source>
</evidence>
<dbReference type="GO" id="GO:0005524">
    <property type="term" value="F:ATP binding"/>
    <property type="evidence" value="ECO:0007669"/>
    <property type="project" value="UniProtKB-UniRule"/>
</dbReference>
<dbReference type="Pfam" id="PF00702">
    <property type="entry name" value="Hydrolase"/>
    <property type="match status" value="1"/>
</dbReference>
<dbReference type="PROSITE" id="PS00154">
    <property type="entry name" value="ATPASE_E1_E2"/>
    <property type="match status" value="1"/>
</dbReference>
<dbReference type="SFLD" id="SFLDF00027">
    <property type="entry name" value="p-type_atpase"/>
    <property type="match status" value="1"/>
</dbReference>
<organism evidence="12 13">
    <name type="scientific">Candidatus Collierbacteria bacterium CG10_big_fil_rev_8_21_14_0_10_44_9</name>
    <dbReference type="NCBI Taxonomy" id="1974535"/>
    <lineage>
        <taxon>Bacteria</taxon>
        <taxon>Candidatus Collieribacteriota</taxon>
    </lineage>
</organism>
<reference evidence="13" key="1">
    <citation type="submission" date="2017-09" db="EMBL/GenBank/DDBJ databases">
        <title>Depth-based differentiation of microbial function through sediment-hosted aquifers and enrichment of novel symbionts in the deep terrestrial subsurface.</title>
        <authorList>
            <person name="Probst A.J."/>
            <person name="Ladd B."/>
            <person name="Jarett J.K."/>
            <person name="Geller-Mcgrath D.E."/>
            <person name="Sieber C.M.K."/>
            <person name="Emerson J.B."/>
            <person name="Anantharaman K."/>
            <person name="Thomas B.C."/>
            <person name="Malmstrom R."/>
            <person name="Stieglmeier M."/>
            <person name="Klingl A."/>
            <person name="Woyke T."/>
            <person name="Ryan C.M."/>
            <person name="Banfield J.F."/>
        </authorList>
    </citation>
    <scope>NUCLEOTIDE SEQUENCE [LARGE SCALE GENOMIC DNA]</scope>
</reference>
<comment type="subcellular location">
    <subcellularLocation>
        <location evidence="10">Cell membrane</location>
    </subcellularLocation>
    <subcellularLocation>
        <location evidence="1">Endomembrane system</location>
        <topology evidence="1">Multi-pass membrane protein</topology>
    </subcellularLocation>
</comment>
<dbReference type="Gene3D" id="3.40.1110.10">
    <property type="entry name" value="Calcium-transporting ATPase, cytoplasmic domain N"/>
    <property type="match status" value="1"/>
</dbReference>
<dbReference type="GO" id="GO:0005886">
    <property type="term" value="C:plasma membrane"/>
    <property type="evidence" value="ECO:0007669"/>
    <property type="project" value="UniProtKB-SubCell"/>
</dbReference>
<dbReference type="Gene3D" id="3.40.50.1000">
    <property type="entry name" value="HAD superfamily/HAD-like"/>
    <property type="match status" value="1"/>
</dbReference>
<feature type="transmembrane region" description="Helical" evidence="10">
    <location>
        <begin position="461"/>
        <end position="480"/>
    </location>
</feature>
<dbReference type="Proteomes" id="UP000230796">
    <property type="component" value="Unassembled WGS sequence"/>
</dbReference>
<dbReference type="SUPFAM" id="SSF81665">
    <property type="entry name" value="Calcium ATPase, transmembrane domain M"/>
    <property type="match status" value="1"/>
</dbReference>
<dbReference type="InterPro" id="IPR044492">
    <property type="entry name" value="P_typ_ATPase_HD_dom"/>
</dbReference>
<dbReference type="GO" id="GO:0005507">
    <property type="term" value="F:copper ion binding"/>
    <property type="evidence" value="ECO:0007669"/>
    <property type="project" value="TreeGrafter"/>
</dbReference>
<dbReference type="PANTHER" id="PTHR43520:SF8">
    <property type="entry name" value="P-TYPE CU(+) TRANSPORTER"/>
    <property type="match status" value="1"/>
</dbReference>
<dbReference type="SUPFAM" id="SSF56784">
    <property type="entry name" value="HAD-like"/>
    <property type="match status" value="1"/>
</dbReference>
<dbReference type="PRINTS" id="PR00119">
    <property type="entry name" value="CATATPASE"/>
</dbReference>
<keyword evidence="9 10" id="KW-0472">Membrane</keyword>
<dbReference type="NCBIfam" id="TIGR01525">
    <property type="entry name" value="ATPase-IB_hvy"/>
    <property type="match status" value="1"/>
</dbReference>
<comment type="caution">
    <text evidence="12">The sequence shown here is derived from an EMBL/GenBank/DDBJ whole genome shotgun (WGS) entry which is preliminary data.</text>
</comment>
<keyword evidence="10" id="KW-1003">Cell membrane</keyword>
<dbReference type="InterPro" id="IPR023214">
    <property type="entry name" value="HAD_sf"/>
</dbReference>
<dbReference type="FunFam" id="2.70.150.10:FF:000002">
    <property type="entry name" value="Copper-transporting ATPase 1, putative"/>
    <property type="match status" value="1"/>
</dbReference>
<evidence type="ECO:0000256" key="8">
    <source>
        <dbReference type="ARBA" id="ARBA00022989"/>
    </source>
</evidence>
<feature type="transmembrane region" description="Helical" evidence="10">
    <location>
        <begin position="433"/>
        <end position="455"/>
    </location>
</feature>
<dbReference type="GO" id="GO:0012505">
    <property type="term" value="C:endomembrane system"/>
    <property type="evidence" value="ECO:0007669"/>
    <property type="project" value="UniProtKB-SubCell"/>
</dbReference>
<keyword evidence="5 10" id="KW-0547">Nucleotide-binding</keyword>
<dbReference type="InterPro" id="IPR001757">
    <property type="entry name" value="P_typ_ATPase"/>
</dbReference>
<keyword evidence="8 10" id="KW-1133">Transmembrane helix</keyword>
<feature type="transmembrane region" description="Helical" evidence="10">
    <location>
        <begin position="94"/>
        <end position="116"/>
    </location>
</feature>
<dbReference type="Gene3D" id="2.70.150.10">
    <property type="entry name" value="Calcium-transporting ATPase, cytoplasmic transduction domain A"/>
    <property type="match status" value="1"/>
</dbReference>
<dbReference type="CDD" id="cd02094">
    <property type="entry name" value="P-type_ATPase_Cu-like"/>
    <property type="match status" value="1"/>
</dbReference>
<evidence type="ECO:0000256" key="9">
    <source>
        <dbReference type="ARBA" id="ARBA00023136"/>
    </source>
</evidence>
<evidence type="ECO:0000256" key="3">
    <source>
        <dbReference type="ARBA" id="ARBA00022692"/>
    </source>
</evidence>
<dbReference type="InterPro" id="IPR008250">
    <property type="entry name" value="ATPase_P-typ_transduc_dom_A_sf"/>
</dbReference>
<dbReference type="Pfam" id="PF00122">
    <property type="entry name" value="E1-E2_ATPase"/>
    <property type="match status" value="1"/>
</dbReference>
<dbReference type="InterPro" id="IPR023299">
    <property type="entry name" value="ATPase_P-typ_cyto_dom_N"/>
</dbReference>
<feature type="transmembrane region" description="Helical" evidence="10">
    <location>
        <begin position="122"/>
        <end position="151"/>
    </location>
</feature>
<gene>
    <name evidence="12" type="ORF">COT87_02875</name>
</gene>
<dbReference type="NCBIfam" id="TIGR01511">
    <property type="entry name" value="ATPase-IB1_Cu"/>
    <property type="match status" value="1"/>
</dbReference>
<evidence type="ECO:0000256" key="10">
    <source>
        <dbReference type="RuleBase" id="RU362081"/>
    </source>
</evidence>
<evidence type="ECO:0000256" key="1">
    <source>
        <dbReference type="ARBA" id="ARBA00004127"/>
    </source>
</evidence>
<evidence type="ECO:0000313" key="13">
    <source>
        <dbReference type="Proteomes" id="UP000230796"/>
    </source>
</evidence>
<dbReference type="InterPro" id="IPR023298">
    <property type="entry name" value="ATPase_P-typ_TM_dom_sf"/>
</dbReference>
<proteinExistence type="inferred from homology"/>
<feature type="domain" description="P-type ATPase A" evidence="11">
    <location>
        <begin position="2"/>
        <end position="78"/>
    </location>
</feature>
<dbReference type="PANTHER" id="PTHR43520">
    <property type="entry name" value="ATP7, ISOFORM B"/>
    <property type="match status" value="1"/>
</dbReference>
<dbReference type="InterPro" id="IPR027256">
    <property type="entry name" value="P-typ_ATPase_IB"/>
</dbReference>
<keyword evidence="7" id="KW-1278">Translocase</keyword>
<evidence type="ECO:0000259" key="11">
    <source>
        <dbReference type="Pfam" id="PF00122"/>
    </source>
</evidence>
<evidence type="ECO:0000256" key="7">
    <source>
        <dbReference type="ARBA" id="ARBA00022967"/>
    </source>
</evidence>
<evidence type="ECO:0000256" key="5">
    <source>
        <dbReference type="ARBA" id="ARBA00022741"/>
    </source>
</evidence>
<dbReference type="SFLD" id="SFLDS00003">
    <property type="entry name" value="Haloacid_Dehalogenase"/>
    <property type="match status" value="1"/>
</dbReference>
<accession>A0A2H0VI67</accession>
<protein>
    <submittedName>
        <fullName evidence="12">Copper-translocating P-type ATPase</fullName>
    </submittedName>
</protein>
<evidence type="ECO:0000256" key="6">
    <source>
        <dbReference type="ARBA" id="ARBA00022840"/>
    </source>
</evidence>
<dbReference type="GO" id="GO:0016887">
    <property type="term" value="F:ATP hydrolysis activity"/>
    <property type="evidence" value="ECO:0007669"/>
    <property type="project" value="InterPro"/>
</dbReference>
<keyword evidence="4 10" id="KW-0479">Metal-binding</keyword>
<evidence type="ECO:0000313" key="12">
    <source>
        <dbReference type="EMBL" id="PIR98792.1"/>
    </source>
</evidence>
<sequence length="487" mass="51395">LGDIVIVKPGVKIPVDGEIIKGDSSVDESMLTGESLPVDKMVGDKVIGGTINKQGMFQFRATVVGEGTMLSQIIKMVENAQGSHAPIEKLTDRISAVFVPIVLVLSVVVFITWTLLGNPLLGILSFVGILVIACPCALGLATPTAIIVSVGKAAGLGILIKNAESLEKLRSVNYIVLDKTGTLTKGEPSVTSIKSVGTTSDKDALQILASLENLSEHPLSLAIIDKAKTESIKFQDVSNFKIIPGQGLQGKINRTNYYAGNLKLMDSLGHKIDQVIIAKFANIGATPIVLASDKDIMLYLGISDTIKDESVKVIKDLHSLGIKVAMLTGDHHLTAEHIGKSVRIDKVIAEVMPGDKADEVKKLQAQGYKVAMVGDGVNDAPALASADVGIAMGTGTDVAIESAGLTLLGGNLARLPQAIQLSRQTFRVIKQNLFWAFTYNVIGIPIAAGILYPLYGIMLNPGIAGAAMAFSSVSVVANSLRLRSMNI</sequence>
<dbReference type="AlphaFoldDB" id="A0A2H0VI67"/>
<dbReference type="PRINTS" id="PR00943">
    <property type="entry name" value="CUATPASE"/>
</dbReference>
<comment type="similarity">
    <text evidence="2 10">Belongs to the cation transport ATPase (P-type) (TC 3.A.3) family. Type IB subfamily.</text>
</comment>
<dbReference type="InterPro" id="IPR059000">
    <property type="entry name" value="ATPase_P-type_domA"/>
</dbReference>
<keyword evidence="3 10" id="KW-0812">Transmembrane</keyword>